<dbReference type="RefSeq" id="WP_119515563.1">
    <property type="nucleotide sequence ID" value="NZ_NQYH01000002.1"/>
</dbReference>
<evidence type="ECO:0000259" key="7">
    <source>
        <dbReference type="Pfam" id="PF00482"/>
    </source>
</evidence>
<dbReference type="InterPro" id="IPR018076">
    <property type="entry name" value="T2SS_GspF_dom"/>
</dbReference>
<feature type="transmembrane region" description="Helical" evidence="6">
    <location>
        <begin position="77"/>
        <end position="95"/>
    </location>
</feature>
<proteinExistence type="predicted"/>
<evidence type="ECO:0000256" key="1">
    <source>
        <dbReference type="ARBA" id="ARBA00004651"/>
    </source>
</evidence>
<keyword evidence="3 6" id="KW-0812">Transmembrane</keyword>
<dbReference type="OrthoDB" id="597333at2"/>
<accession>A0A3A1YTV4</accession>
<dbReference type="PANTHER" id="PTHR35007">
    <property type="entry name" value="INTEGRAL MEMBRANE PROTEIN-RELATED"/>
    <property type="match status" value="1"/>
</dbReference>
<evidence type="ECO:0000256" key="5">
    <source>
        <dbReference type="ARBA" id="ARBA00023136"/>
    </source>
</evidence>
<dbReference type="AlphaFoldDB" id="A0A3A1YTV4"/>
<evidence type="ECO:0000256" key="4">
    <source>
        <dbReference type="ARBA" id="ARBA00022989"/>
    </source>
</evidence>
<comment type="subcellular location">
    <subcellularLocation>
        <location evidence="1">Cell membrane</location>
        <topology evidence="1">Multi-pass membrane protein</topology>
    </subcellularLocation>
</comment>
<dbReference type="Proteomes" id="UP000266206">
    <property type="component" value="Unassembled WGS sequence"/>
</dbReference>
<dbReference type="Gene3D" id="1.20.81.30">
    <property type="entry name" value="Type II secretion system (T2SS), domain F"/>
    <property type="match status" value="1"/>
</dbReference>
<dbReference type="EMBL" id="NQYH01000002">
    <property type="protein sequence ID" value="RIY41663.1"/>
    <property type="molecule type" value="Genomic_DNA"/>
</dbReference>
<feature type="domain" description="Type II secretion system protein GspF" evidence="7">
    <location>
        <begin position="114"/>
        <end position="239"/>
    </location>
</feature>
<protein>
    <submittedName>
        <fullName evidence="8">Pilus assembly protein</fullName>
    </submittedName>
</protein>
<evidence type="ECO:0000256" key="6">
    <source>
        <dbReference type="SAM" id="Phobius"/>
    </source>
</evidence>
<feature type="transmembrane region" description="Helical" evidence="6">
    <location>
        <begin position="253"/>
        <end position="273"/>
    </location>
</feature>
<name>A0A3A1YTV4_9BURK</name>
<evidence type="ECO:0000313" key="9">
    <source>
        <dbReference type="Proteomes" id="UP000266206"/>
    </source>
</evidence>
<keyword evidence="4 6" id="KW-1133">Transmembrane helix</keyword>
<evidence type="ECO:0000256" key="3">
    <source>
        <dbReference type="ARBA" id="ARBA00022692"/>
    </source>
</evidence>
<comment type="caution">
    <text evidence="8">The sequence shown here is derived from an EMBL/GenBank/DDBJ whole genome shotgun (WGS) entry which is preliminary data.</text>
</comment>
<gene>
    <name evidence="8" type="ORF">CJP73_04185</name>
</gene>
<feature type="transmembrane region" description="Helical" evidence="6">
    <location>
        <begin position="48"/>
        <end position="71"/>
    </location>
</feature>
<sequence length="281" mass="30664">MGTLTIIFTGIAVTGLAWLVQAGLKFAYSRYRASFTDQAHIQLSEVFLFLDPVQLWFLTVFVAAALGLVAYGLMQSIALTLIVSGVALFCPPWLMRWLRQRRHARFECQLPDLLLSLAGALRAGAGLQSALQTIVTQSPAPLAQELGLVLKEQRVGVPLEQALSSLRRRMPGEGTQLLVSALTIALHTGGNLAETLERIGHTLRARLHLLGRIDALTAQGRMQAWVMAGLPLLLGLVLTGLEPDAMQVLWHTPLGWGVLMLVGVLEISGIFLIRKIVRIQV</sequence>
<dbReference type="Pfam" id="PF00482">
    <property type="entry name" value="T2SSF"/>
    <property type="match status" value="1"/>
</dbReference>
<dbReference type="InterPro" id="IPR042094">
    <property type="entry name" value="T2SS_GspF_sf"/>
</dbReference>
<dbReference type="PANTHER" id="PTHR35007:SF1">
    <property type="entry name" value="PILUS ASSEMBLY PROTEIN"/>
    <property type="match status" value="1"/>
</dbReference>
<feature type="transmembrane region" description="Helical" evidence="6">
    <location>
        <begin position="6"/>
        <end position="28"/>
    </location>
</feature>
<organism evidence="8 9">
    <name type="scientific">Neopusillimonas maritima</name>
    <dbReference type="NCBI Taxonomy" id="2026239"/>
    <lineage>
        <taxon>Bacteria</taxon>
        <taxon>Pseudomonadati</taxon>
        <taxon>Pseudomonadota</taxon>
        <taxon>Betaproteobacteria</taxon>
        <taxon>Burkholderiales</taxon>
        <taxon>Alcaligenaceae</taxon>
        <taxon>Neopusillimonas</taxon>
    </lineage>
</organism>
<evidence type="ECO:0000313" key="8">
    <source>
        <dbReference type="EMBL" id="RIY41663.1"/>
    </source>
</evidence>
<reference evidence="8 9" key="1">
    <citation type="submission" date="2017-08" db="EMBL/GenBank/DDBJ databases">
        <title>Pusillimonas indicus sp. nov., a member of the family Alcaligenaceae isolated from surface seawater.</title>
        <authorList>
            <person name="Li J."/>
        </authorList>
    </citation>
    <scope>NUCLEOTIDE SEQUENCE [LARGE SCALE GENOMIC DNA]</scope>
    <source>
        <strain evidence="8 9">L52-1-41</strain>
    </source>
</reference>
<evidence type="ECO:0000256" key="2">
    <source>
        <dbReference type="ARBA" id="ARBA00022475"/>
    </source>
</evidence>
<feature type="transmembrane region" description="Helical" evidence="6">
    <location>
        <begin position="222"/>
        <end position="241"/>
    </location>
</feature>
<dbReference type="GO" id="GO:0005886">
    <property type="term" value="C:plasma membrane"/>
    <property type="evidence" value="ECO:0007669"/>
    <property type="project" value="UniProtKB-SubCell"/>
</dbReference>
<keyword evidence="5 6" id="KW-0472">Membrane</keyword>
<keyword evidence="2" id="KW-1003">Cell membrane</keyword>